<keyword evidence="3" id="KW-1185">Reference proteome</keyword>
<organism evidence="2 3">
    <name type="scientific">Pseudoneobacillus rhizosphaerae</name>
    <dbReference type="NCBI Taxonomy" id="2880968"/>
    <lineage>
        <taxon>Bacteria</taxon>
        <taxon>Bacillati</taxon>
        <taxon>Bacillota</taxon>
        <taxon>Bacilli</taxon>
        <taxon>Bacillales</taxon>
        <taxon>Bacillaceae</taxon>
        <taxon>Pseudoneobacillus</taxon>
    </lineage>
</organism>
<protein>
    <recommendedName>
        <fullName evidence="1">NERD domain-containing protein</fullName>
    </recommendedName>
</protein>
<evidence type="ECO:0000313" key="3">
    <source>
        <dbReference type="Proteomes" id="UP000789845"/>
    </source>
</evidence>
<dbReference type="RefSeq" id="WP_230495251.1">
    <property type="nucleotide sequence ID" value="NZ_CAKJTG010000003.1"/>
</dbReference>
<sequence length="214" mass="25281">MLLKGRTESEELLKLRYLNMRMELTEKEKFKYTNLEKGYEGEKKFDLLAERLQEDRYLINDLLLEVNNSYSQIDSFIISQGVIHLLDIKNYYGDCYIEADKLYAVTTGREYMNPITQLNRSATLFRKLLQNHKLNYLVDPYVIFINPEFTLYQAPMNQPIILPTQVNRFLNDINKTPSKLNDYHMKLAQKIISLHQTKNPYAIFPSDLFMNFGA</sequence>
<evidence type="ECO:0000259" key="1">
    <source>
        <dbReference type="PROSITE" id="PS50965"/>
    </source>
</evidence>
<gene>
    <name evidence="2" type="ORF">NEOCIP111885_00666</name>
</gene>
<reference evidence="2" key="1">
    <citation type="submission" date="2021-10" db="EMBL/GenBank/DDBJ databases">
        <authorList>
            <person name="Criscuolo A."/>
        </authorList>
    </citation>
    <scope>NUCLEOTIDE SEQUENCE</scope>
    <source>
        <strain evidence="2">CIP111885</strain>
    </source>
</reference>
<dbReference type="AlphaFoldDB" id="A0A9C7L9L9"/>
<dbReference type="Proteomes" id="UP000789845">
    <property type="component" value="Unassembled WGS sequence"/>
</dbReference>
<dbReference type="Pfam" id="PF08378">
    <property type="entry name" value="NERD"/>
    <property type="match status" value="1"/>
</dbReference>
<accession>A0A9C7L9L9</accession>
<feature type="domain" description="NERD" evidence="1">
    <location>
        <begin position="37"/>
        <end position="148"/>
    </location>
</feature>
<dbReference type="InterPro" id="IPR011528">
    <property type="entry name" value="NERD"/>
</dbReference>
<name>A0A9C7L9L9_9BACI</name>
<comment type="caution">
    <text evidence="2">The sequence shown here is derived from an EMBL/GenBank/DDBJ whole genome shotgun (WGS) entry which is preliminary data.</text>
</comment>
<dbReference type="EMBL" id="CAKJTG010000003">
    <property type="protein sequence ID" value="CAG9606978.1"/>
    <property type="molecule type" value="Genomic_DNA"/>
</dbReference>
<dbReference type="PROSITE" id="PS50965">
    <property type="entry name" value="NERD"/>
    <property type="match status" value="1"/>
</dbReference>
<evidence type="ECO:0000313" key="2">
    <source>
        <dbReference type="EMBL" id="CAG9606978.1"/>
    </source>
</evidence>
<proteinExistence type="predicted"/>